<gene>
    <name evidence="3" type="ORF">GCM10022257_24990</name>
</gene>
<feature type="domain" description="Pyridoxamine 5'-phosphate oxidase N-terminal" evidence="2">
    <location>
        <begin position="30"/>
        <end position="149"/>
    </location>
</feature>
<comment type="caution">
    <text evidence="3">The sequence shown here is derived from an EMBL/GenBank/DDBJ whole genome shotgun (WGS) entry which is preliminary data.</text>
</comment>
<dbReference type="InterPro" id="IPR012349">
    <property type="entry name" value="Split_barrel_FMN-bd"/>
</dbReference>
<accession>A0ABP8EDR6</accession>
<dbReference type="Gene3D" id="2.30.110.10">
    <property type="entry name" value="Electron Transport, Fmn-binding Protein, Chain A"/>
    <property type="match status" value="1"/>
</dbReference>
<proteinExistence type="predicted"/>
<sequence>MKIISQEQLRKLYGYPKGRAKDKVLTKLEKHAINFIETSPFLVMSSSSEAGKQDASPRGGSTGFVKILDDNTLIIPDAKGNNRVDSISNIIETGRIGLLFLIPGINETLRINGSAYLSSDPTYLKLFSEEQNPPIACIHVTVEESFLHCAKAFMRSKLWDISAQINKDNFPTIGKMLNDQLGTNKEPETREDMEKRYSRDL</sequence>
<feature type="compositionally biased region" description="Basic and acidic residues" evidence="1">
    <location>
        <begin position="185"/>
        <end position="201"/>
    </location>
</feature>
<dbReference type="Proteomes" id="UP001500027">
    <property type="component" value="Unassembled WGS sequence"/>
</dbReference>
<dbReference type="Pfam" id="PF01243">
    <property type="entry name" value="PNPOx_N"/>
    <property type="match status" value="1"/>
</dbReference>
<dbReference type="EMBL" id="BAABAV010000003">
    <property type="protein sequence ID" value="GAA4270398.1"/>
    <property type="molecule type" value="Genomic_DNA"/>
</dbReference>
<dbReference type="PANTHER" id="PTHR42815">
    <property type="entry name" value="FAD-BINDING, PUTATIVE (AFU_ORTHOLOGUE AFUA_6G07600)-RELATED"/>
    <property type="match status" value="1"/>
</dbReference>
<name>A0ABP8EDR6_9FLAO</name>
<dbReference type="InterPro" id="IPR011576">
    <property type="entry name" value="Pyridox_Oxase_N"/>
</dbReference>
<dbReference type="SUPFAM" id="SSF50475">
    <property type="entry name" value="FMN-binding split barrel"/>
    <property type="match status" value="1"/>
</dbReference>
<dbReference type="NCBIfam" id="TIGR04025">
    <property type="entry name" value="PPOX_FMN_DR2398"/>
    <property type="match status" value="1"/>
</dbReference>
<evidence type="ECO:0000256" key="1">
    <source>
        <dbReference type="SAM" id="MobiDB-lite"/>
    </source>
</evidence>
<reference evidence="4" key="1">
    <citation type="journal article" date="2019" name="Int. J. Syst. Evol. Microbiol.">
        <title>The Global Catalogue of Microorganisms (GCM) 10K type strain sequencing project: providing services to taxonomists for standard genome sequencing and annotation.</title>
        <authorList>
            <consortium name="The Broad Institute Genomics Platform"/>
            <consortium name="The Broad Institute Genome Sequencing Center for Infectious Disease"/>
            <person name="Wu L."/>
            <person name="Ma J."/>
        </authorList>
    </citation>
    <scope>NUCLEOTIDE SEQUENCE [LARGE SCALE GENOMIC DNA]</scope>
    <source>
        <strain evidence="4">JCM 17452</strain>
    </source>
</reference>
<evidence type="ECO:0000313" key="4">
    <source>
        <dbReference type="Proteomes" id="UP001500027"/>
    </source>
</evidence>
<protein>
    <submittedName>
        <fullName evidence="3">Pyridoxamine 5'-phosphate oxidase family protein</fullName>
    </submittedName>
</protein>
<dbReference type="PANTHER" id="PTHR42815:SF2">
    <property type="entry name" value="FAD-BINDING, PUTATIVE (AFU_ORTHOLOGUE AFUA_6G07600)-RELATED"/>
    <property type="match status" value="1"/>
</dbReference>
<feature type="region of interest" description="Disordered" evidence="1">
    <location>
        <begin position="178"/>
        <end position="201"/>
    </location>
</feature>
<organism evidence="3 4">
    <name type="scientific">Hyunsoonleella aestuarii</name>
    <dbReference type="NCBI Taxonomy" id="912802"/>
    <lineage>
        <taxon>Bacteria</taxon>
        <taxon>Pseudomonadati</taxon>
        <taxon>Bacteroidota</taxon>
        <taxon>Flavobacteriia</taxon>
        <taxon>Flavobacteriales</taxon>
        <taxon>Flavobacteriaceae</taxon>
    </lineage>
</organism>
<dbReference type="InterPro" id="IPR024029">
    <property type="entry name" value="Pyridox_Oxase_FMN-dep"/>
</dbReference>
<evidence type="ECO:0000259" key="2">
    <source>
        <dbReference type="Pfam" id="PF01243"/>
    </source>
</evidence>
<evidence type="ECO:0000313" key="3">
    <source>
        <dbReference type="EMBL" id="GAA4270398.1"/>
    </source>
</evidence>
<keyword evidence="4" id="KW-1185">Reference proteome</keyword>
<dbReference type="RefSeq" id="WP_139002782.1">
    <property type="nucleotide sequence ID" value="NZ_BAABAV010000003.1"/>
</dbReference>